<keyword evidence="2" id="KW-0812">Transmembrane</keyword>
<evidence type="ECO:0000313" key="3">
    <source>
        <dbReference type="EMBL" id="KER27431.1"/>
    </source>
</evidence>
<dbReference type="AlphaFoldDB" id="A0A074ZK54"/>
<evidence type="ECO:0000256" key="2">
    <source>
        <dbReference type="SAM" id="Phobius"/>
    </source>
</evidence>
<gene>
    <name evidence="3" type="ORF">T265_13800</name>
</gene>
<keyword evidence="2" id="KW-0472">Membrane</keyword>
<dbReference type="STRING" id="6198.A0A074ZK54"/>
<dbReference type="GO" id="GO:0044877">
    <property type="term" value="F:protein-containing complex binding"/>
    <property type="evidence" value="ECO:0007669"/>
    <property type="project" value="TreeGrafter"/>
</dbReference>
<keyword evidence="4" id="KW-1185">Reference proteome</keyword>
<dbReference type="PANTHER" id="PTHR45638:SF1">
    <property type="entry name" value="CYCLIC NUCLEOTIDE-GATED ION CHANNEL SUBUNIT B, ISOFORM A"/>
    <property type="match status" value="1"/>
</dbReference>
<dbReference type="GO" id="GO:0030553">
    <property type="term" value="F:cGMP binding"/>
    <property type="evidence" value="ECO:0007669"/>
    <property type="project" value="TreeGrafter"/>
</dbReference>
<dbReference type="RefSeq" id="XP_009168844.1">
    <property type="nucleotide sequence ID" value="XM_009170580.1"/>
</dbReference>
<dbReference type="GO" id="GO:0005222">
    <property type="term" value="F:intracellularly cAMP-activated cation channel activity"/>
    <property type="evidence" value="ECO:0007669"/>
    <property type="project" value="TreeGrafter"/>
</dbReference>
<dbReference type="EMBL" id="KL596723">
    <property type="protein sequence ID" value="KER27431.1"/>
    <property type="molecule type" value="Genomic_DNA"/>
</dbReference>
<organism evidence="3 4">
    <name type="scientific">Opisthorchis viverrini</name>
    <name type="common">Southeast Asian liver fluke</name>
    <dbReference type="NCBI Taxonomy" id="6198"/>
    <lineage>
        <taxon>Eukaryota</taxon>
        <taxon>Metazoa</taxon>
        <taxon>Spiralia</taxon>
        <taxon>Lophotrochozoa</taxon>
        <taxon>Platyhelminthes</taxon>
        <taxon>Trematoda</taxon>
        <taxon>Digenea</taxon>
        <taxon>Opisthorchiida</taxon>
        <taxon>Opisthorchiata</taxon>
        <taxon>Opisthorchiidae</taxon>
        <taxon>Opisthorchis</taxon>
    </lineage>
</organism>
<dbReference type="InterPro" id="IPR050866">
    <property type="entry name" value="CNG_cation_channel"/>
</dbReference>
<feature type="transmembrane region" description="Helical" evidence="2">
    <location>
        <begin position="473"/>
        <end position="491"/>
    </location>
</feature>
<proteinExistence type="predicted"/>
<dbReference type="Proteomes" id="UP000054324">
    <property type="component" value="Unassembled WGS sequence"/>
</dbReference>
<protein>
    <submittedName>
        <fullName evidence="3">Uncharacterized protein</fullName>
    </submittedName>
</protein>
<accession>A0A074ZK54</accession>
<feature type="transmembrane region" description="Helical" evidence="2">
    <location>
        <begin position="380"/>
        <end position="400"/>
    </location>
</feature>
<dbReference type="OrthoDB" id="421226at2759"/>
<sequence>MQPSGGIAAKAPEGATTERVRQSRIPKGSIEFVILRYCLDEGEQTLQQTAIVHVRSVNKCTGLSLTRTVRCQCPHTKQRRAECWLSSSVGCGCPFRRQSRDSHWLCGNTDLMRKRVKAGSANGIMTTDLSKTEQDLVLNENLGDQMKKGETKHWWSARPGRKLVIRQPFCTACLAPHRKHFIVFRDKPLIRIDRPIDESATGKPADEQTELDTLPTLSHVYLAEVIGQEFIDPIEFACPIPAWMPDFKALFLTCFSPYIHSQGGTMRCSLPVCSICWMVSCRDWKQLLSDQLVEGGARCSLALGVSNRSVQRERFGAPGTRNVRDLTKQTEEAGSVADRGPADQSGLTEAWERFGTSICYKCGMSGHGRTNVSITVTNSGFILLFFPVWVAISTVIQAKIQAVIEIDWKRSSCLIDTAAGPLLRQILREHLERLSVVYLLWLTIVSLAVAYNFVTIPLREAFDVYDGADYQFYWYIGNIFADCAYLLDILCARPRVEFNQDGLVKNDFKSCALNYLKAPQFKTSYVSQISRRVTSLSNSRIGLNWPVEIGANTICVIAEELHKLKGLSLDCEWRVHLCDVDHSPRLETSSFSTSILCPV</sequence>
<name>A0A074ZK54_OPIVI</name>
<reference evidence="3 4" key="1">
    <citation type="submission" date="2013-11" db="EMBL/GenBank/DDBJ databases">
        <title>Opisthorchis viverrini - life in the bile duct.</title>
        <authorList>
            <person name="Young N.D."/>
            <person name="Nagarajan N."/>
            <person name="Lin S.J."/>
            <person name="Korhonen P.K."/>
            <person name="Jex A.R."/>
            <person name="Hall R.S."/>
            <person name="Safavi-Hemami H."/>
            <person name="Kaewkong W."/>
            <person name="Bertrand D."/>
            <person name="Gao S."/>
            <person name="Seet Q."/>
            <person name="Wongkham S."/>
            <person name="Teh B.T."/>
            <person name="Wongkham C."/>
            <person name="Intapan P.M."/>
            <person name="Maleewong W."/>
            <person name="Yang X."/>
            <person name="Hu M."/>
            <person name="Wang Z."/>
            <person name="Hofmann A."/>
            <person name="Sternberg P.W."/>
            <person name="Tan P."/>
            <person name="Wang J."/>
            <person name="Gasser R.B."/>
        </authorList>
    </citation>
    <scope>NUCLEOTIDE SEQUENCE [LARGE SCALE GENOMIC DNA]</scope>
</reference>
<keyword evidence="2" id="KW-1133">Transmembrane helix</keyword>
<evidence type="ECO:0000313" key="4">
    <source>
        <dbReference type="Proteomes" id="UP000054324"/>
    </source>
</evidence>
<dbReference type="GO" id="GO:0005886">
    <property type="term" value="C:plasma membrane"/>
    <property type="evidence" value="ECO:0007669"/>
    <property type="project" value="TreeGrafter"/>
</dbReference>
<dbReference type="CTD" id="20327967"/>
<feature type="region of interest" description="Disordered" evidence="1">
    <location>
        <begin position="1"/>
        <end position="22"/>
    </location>
</feature>
<feature type="transmembrane region" description="Helical" evidence="2">
    <location>
        <begin position="434"/>
        <end position="453"/>
    </location>
</feature>
<dbReference type="GO" id="GO:0005223">
    <property type="term" value="F:intracellularly cGMP-activated cation channel activity"/>
    <property type="evidence" value="ECO:0007669"/>
    <property type="project" value="TreeGrafter"/>
</dbReference>
<dbReference type="KEGG" id="ovi:T265_13800"/>
<dbReference type="GO" id="GO:0017071">
    <property type="term" value="C:intracellular cyclic nucleotide activated cation channel complex"/>
    <property type="evidence" value="ECO:0007669"/>
    <property type="project" value="TreeGrafter"/>
</dbReference>
<dbReference type="PANTHER" id="PTHR45638">
    <property type="entry name" value="CYCLIC NUCLEOTIDE-GATED CATION CHANNEL SUBUNIT A"/>
    <property type="match status" value="1"/>
</dbReference>
<dbReference type="GeneID" id="20327967"/>
<evidence type="ECO:0000256" key="1">
    <source>
        <dbReference type="SAM" id="MobiDB-lite"/>
    </source>
</evidence>